<reference evidence="4" key="2">
    <citation type="submission" date="2017-04" db="EMBL/GenBank/DDBJ databases">
        <title>Function of individual gut microbiota members based on whole genome sequencing of pure cultures obtained from chicken caecum.</title>
        <authorList>
            <person name="Medvecky M."/>
            <person name="Cejkova D."/>
            <person name="Polansky O."/>
            <person name="Karasova D."/>
            <person name="Kubasova T."/>
            <person name="Cizek A."/>
            <person name="Rychlik I."/>
        </authorList>
    </citation>
    <scope>NUCLEOTIDE SEQUENCE [LARGE SCALE GENOMIC DNA]</scope>
    <source>
        <strain evidence="4">An144</strain>
    </source>
</reference>
<protein>
    <recommendedName>
        <fullName evidence="1">UPF0342 protein B5E88_01395</fullName>
    </recommendedName>
</protein>
<evidence type="ECO:0000313" key="5">
    <source>
        <dbReference type="Proteomes" id="UP000252800"/>
    </source>
</evidence>
<dbReference type="AlphaFoldDB" id="A0A1Y4R370"/>
<sequence length="112" mass="12967">MINIYDTANQLEREIRQTEQFKALEQAVKALKENKASYDLFKEFQAFQQSMQQKMMAGEELSDADAHKAEDLTTKMQGDSLVSDVMMKEQAFSQLINELNRIVLKPVNDLYQ</sequence>
<comment type="caution">
    <text evidence="2">The sequence shown here is derived from an EMBL/GenBank/DDBJ whole genome shotgun (WGS) entry which is preliminary data.</text>
</comment>
<evidence type="ECO:0000313" key="2">
    <source>
        <dbReference type="EMBL" id="OUQ11541.1"/>
    </source>
</evidence>
<gene>
    <name evidence="2" type="ORF">B5E88_01395</name>
    <name evidence="3" type="ORF">EB18_00031</name>
</gene>
<proteinExistence type="inferred from homology"/>
<organism evidence="2 4">
    <name type="scientific">Enterococcus cecorum</name>
    <dbReference type="NCBI Taxonomy" id="44008"/>
    <lineage>
        <taxon>Bacteria</taxon>
        <taxon>Bacillati</taxon>
        <taxon>Bacillota</taxon>
        <taxon>Bacilli</taxon>
        <taxon>Lactobacillales</taxon>
        <taxon>Enterococcaceae</taxon>
        <taxon>Enterococcus</taxon>
    </lineage>
</organism>
<dbReference type="Proteomes" id="UP000252800">
    <property type="component" value="Unassembled WGS sequence"/>
</dbReference>
<dbReference type="SUPFAM" id="SSF158622">
    <property type="entry name" value="YheA/YmcA-like"/>
    <property type="match status" value="1"/>
</dbReference>
<dbReference type="EMBL" id="LEOY01000002">
    <property type="protein sequence ID" value="RBR31609.1"/>
    <property type="molecule type" value="Genomic_DNA"/>
</dbReference>
<dbReference type="HAMAP" id="MF_01526">
    <property type="entry name" value="UPF0342"/>
    <property type="match status" value="1"/>
</dbReference>
<name>A0A1Y4R370_9ENTE</name>
<reference evidence="2" key="3">
    <citation type="journal article" date="2018" name="BMC Genomics">
        <title>Whole genome sequencing and function prediction of 133 gut anaerobes isolated from chicken caecum in pure cultures.</title>
        <authorList>
            <person name="Medvecky M."/>
            <person name="Cejkova D."/>
            <person name="Polansky O."/>
            <person name="Karasova D."/>
            <person name="Kubasova T."/>
            <person name="Cizek A."/>
            <person name="Rychlik I."/>
        </authorList>
    </citation>
    <scope>NUCLEOTIDE SEQUENCE</scope>
    <source>
        <strain evidence="2">An144</strain>
    </source>
</reference>
<evidence type="ECO:0000313" key="4">
    <source>
        <dbReference type="Proteomes" id="UP000196074"/>
    </source>
</evidence>
<comment type="similarity">
    <text evidence="1">Belongs to the UPF0342 family.</text>
</comment>
<dbReference type="Gene3D" id="1.20.1500.10">
    <property type="entry name" value="YheA/YmcA-like"/>
    <property type="match status" value="1"/>
</dbReference>
<dbReference type="InterPro" id="IPR023378">
    <property type="entry name" value="YheA/YmcA-like_dom_sf"/>
</dbReference>
<evidence type="ECO:0000313" key="3">
    <source>
        <dbReference type="EMBL" id="RBR31609.1"/>
    </source>
</evidence>
<dbReference type="InterPro" id="IPR010368">
    <property type="entry name" value="Com_YlbF"/>
</dbReference>
<accession>A0A1Y4R370</accession>
<dbReference type="Proteomes" id="UP000196074">
    <property type="component" value="Unassembled WGS sequence"/>
</dbReference>
<reference evidence="3 5" key="1">
    <citation type="submission" date="2015-06" db="EMBL/GenBank/DDBJ databases">
        <title>The Genome Sequence of Enterococcus cecorum 170AEA1.</title>
        <authorList>
            <consortium name="The Broad Institute Genomics Platform"/>
            <consortium name="The Broad Institute Genome Sequencing Center for Infectious Disease"/>
            <person name="Earl A.M."/>
            <person name="Van Tyne D."/>
            <person name="Lebreton F."/>
            <person name="Saavedra J.T."/>
            <person name="Gilmore M.S."/>
            <person name="Manson McGuire A."/>
            <person name="Clock S."/>
            <person name="Crupain M."/>
            <person name="Rangan U."/>
            <person name="Young S."/>
            <person name="Abouelleil A."/>
            <person name="Cao P."/>
            <person name="Chapman S.B."/>
            <person name="Griggs A."/>
            <person name="Priest M."/>
            <person name="Shea T."/>
            <person name="Wortman J."/>
            <person name="Nusbaum C."/>
            <person name="Birren B."/>
        </authorList>
    </citation>
    <scope>NUCLEOTIDE SEQUENCE [LARGE SCALE GENOMIC DNA]</scope>
    <source>
        <strain evidence="3 5">170AEA1</strain>
    </source>
</reference>
<evidence type="ECO:0000256" key="1">
    <source>
        <dbReference type="HAMAP-Rule" id="MF_01526"/>
    </source>
</evidence>
<dbReference type="EMBL" id="NFLC01000002">
    <property type="protein sequence ID" value="OUQ11541.1"/>
    <property type="molecule type" value="Genomic_DNA"/>
</dbReference>
<dbReference type="RefSeq" id="WP_016250826.1">
    <property type="nucleotide sequence ID" value="NZ_CP144490.1"/>
</dbReference>
<dbReference type="GeneID" id="60872549"/>
<dbReference type="Pfam" id="PF06133">
    <property type="entry name" value="Com_YlbF"/>
    <property type="match status" value="1"/>
</dbReference>